<dbReference type="SUPFAM" id="SSF53850">
    <property type="entry name" value="Periplasmic binding protein-like II"/>
    <property type="match status" value="1"/>
</dbReference>
<keyword evidence="1" id="KW-0732">Signal</keyword>
<evidence type="ECO:0000313" key="2">
    <source>
        <dbReference type="EMBL" id="OZG67688.1"/>
    </source>
</evidence>
<accession>A0A261G8E2</accession>
<reference evidence="2 3" key="1">
    <citation type="journal article" date="2017" name="BMC Genomics">
        <title>Comparative genomic and phylogenomic analyses of the Bifidobacteriaceae family.</title>
        <authorList>
            <person name="Lugli G.A."/>
            <person name="Milani C."/>
            <person name="Turroni F."/>
            <person name="Duranti S."/>
            <person name="Mancabelli L."/>
            <person name="Mangifesta M."/>
            <person name="Ferrario C."/>
            <person name="Modesto M."/>
            <person name="Mattarelli P."/>
            <person name="Jiri K."/>
            <person name="van Sinderen D."/>
            <person name="Ventura M."/>
        </authorList>
    </citation>
    <scope>NUCLEOTIDE SEQUENCE [LARGE SCALE GENOMIC DNA]</scope>
    <source>
        <strain evidence="2 3">DSM 100216</strain>
    </source>
</reference>
<sequence length="87" mass="9171">MKNTLIKRCVAAVCALACVASLAACGAESEAGKIRIGIKFDQPGLGFKKSGTYVGFDVDVATYIARQLGYSRGSSLISERVIVVRLS</sequence>
<organism evidence="2 3">
    <name type="scientific">Bifidobacterium eulemuris</name>
    <dbReference type="NCBI Taxonomy" id="1765219"/>
    <lineage>
        <taxon>Bacteria</taxon>
        <taxon>Bacillati</taxon>
        <taxon>Actinomycetota</taxon>
        <taxon>Actinomycetes</taxon>
        <taxon>Bifidobacteriales</taxon>
        <taxon>Bifidobacteriaceae</taxon>
        <taxon>Bifidobacterium</taxon>
    </lineage>
</organism>
<feature type="chain" id="PRO_5038573785" evidence="1">
    <location>
        <begin position="24"/>
        <end position="87"/>
    </location>
</feature>
<dbReference type="Proteomes" id="UP000216057">
    <property type="component" value="Unassembled WGS sequence"/>
</dbReference>
<dbReference type="PROSITE" id="PS51257">
    <property type="entry name" value="PROKAR_LIPOPROTEIN"/>
    <property type="match status" value="1"/>
</dbReference>
<gene>
    <name evidence="2" type="ORF">BEUL_1360</name>
</gene>
<evidence type="ECO:0000313" key="3">
    <source>
        <dbReference type="Proteomes" id="UP000216057"/>
    </source>
</evidence>
<feature type="signal peptide" evidence="1">
    <location>
        <begin position="1"/>
        <end position="23"/>
    </location>
</feature>
<dbReference type="EMBL" id="MWWZ01000007">
    <property type="protein sequence ID" value="OZG67688.1"/>
    <property type="molecule type" value="Genomic_DNA"/>
</dbReference>
<dbReference type="AlphaFoldDB" id="A0A261G8E2"/>
<comment type="caution">
    <text evidence="2">The sequence shown here is derived from an EMBL/GenBank/DDBJ whole genome shotgun (WGS) entry which is preliminary data.</text>
</comment>
<dbReference type="Gene3D" id="3.40.190.10">
    <property type="entry name" value="Periplasmic binding protein-like II"/>
    <property type="match status" value="1"/>
</dbReference>
<protein>
    <submittedName>
        <fullName evidence="2">ABC transporter substrate-binding protein</fullName>
    </submittedName>
</protein>
<evidence type="ECO:0000256" key="1">
    <source>
        <dbReference type="SAM" id="SignalP"/>
    </source>
</evidence>
<name>A0A261G8E2_9BIFI</name>
<proteinExistence type="predicted"/>